<protein>
    <submittedName>
        <fullName evidence="2">Diguanylate phosphodiesterase</fullName>
    </submittedName>
</protein>
<dbReference type="Pfam" id="PF08668">
    <property type="entry name" value="HDOD"/>
    <property type="match status" value="1"/>
</dbReference>
<reference evidence="2 3" key="1">
    <citation type="journal article" date="2018" name="Environ. Microbiol.">
        <title>Isolation and genomic characterization of Novimethylophilus kurashikiensis gen. nov. sp. nov., a new lanthanide-dependent methylotrophic species of Methylophilaceae.</title>
        <authorList>
            <person name="Lv H."/>
            <person name="Sahin N."/>
            <person name="Tani A."/>
        </authorList>
    </citation>
    <scope>NUCLEOTIDE SEQUENCE [LARGE SCALE GENOMIC DNA]</scope>
    <source>
        <strain evidence="2 3">La2-4</strain>
    </source>
</reference>
<name>A0A2R5F9W2_9PROT</name>
<dbReference type="AlphaFoldDB" id="A0A2R5F9W2"/>
<proteinExistence type="predicted"/>
<dbReference type="Proteomes" id="UP000245081">
    <property type="component" value="Unassembled WGS sequence"/>
</dbReference>
<keyword evidence="3" id="KW-1185">Reference proteome</keyword>
<organism evidence="2 3">
    <name type="scientific">Novimethylophilus kurashikiensis</name>
    <dbReference type="NCBI Taxonomy" id="1825523"/>
    <lineage>
        <taxon>Bacteria</taxon>
        <taxon>Pseudomonadati</taxon>
        <taxon>Pseudomonadota</taxon>
        <taxon>Betaproteobacteria</taxon>
        <taxon>Nitrosomonadales</taxon>
        <taxon>Methylophilaceae</taxon>
        <taxon>Novimethylophilus</taxon>
    </lineage>
</organism>
<dbReference type="EMBL" id="BDOQ01000003">
    <property type="protein sequence ID" value="GBG13703.1"/>
    <property type="molecule type" value="Genomic_DNA"/>
</dbReference>
<dbReference type="OrthoDB" id="9784953at2"/>
<evidence type="ECO:0000313" key="2">
    <source>
        <dbReference type="EMBL" id="GBG13703.1"/>
    </source>
</evidence>
<dbReference type="InterPro" id="IPR013976">
    <property type="entry name" value="HDOD"/>
</dbReference>
<gene>
    <name evidence="2" type="ORF">NMK_1254</name>
</gene>
<dbReference type="PANTHER" id="PTHR33525">
    <property type="match status" value="1"/>
</dbReference>
<dbReference type="PANTHER" id="PTHR33525:SF6">
    <property type="entry name" value="HDOD DOMAIN-CONTAINING PROTEIN"/>
    <property type="match status" value="1"/>
</dbReference>
<dbReference type="InterPro" id="IPR052340">
    <property type="entry name" value="RNase_Y/CdgJ"/>
</dbReference>
<dbReference type="Gene3D" id="1.10.3210.10">
    <property type="entry name" value="Hypothetical protein af1432"/>
    <property type="match status" value="1"/>
</dbReference>
<dbReference type="PROSITE" id="PS51833">
    <property type="entry name" value="HDOD"/>
    <property type="match status" value="1"/>
</dbReference>
<evidence type="ECO:0000313" key="3">
    <source>
        <dbReference type="Proteomes" id="UP000245081"/>
    </source>
</evidence>
<feature type="domain" description="HDOD" evidence="1">
    <location>
        <begin position="25"/>
        <end position="219"/>
    </location>
</feature>
<evidence type="ECO:0000259" key="1">
    <source>
        <dbReference type="PROSITE" id="PS51833"/>
    </source>
</evidence>
<accession>A0A2R5F9W2</accession>
<dbReference type="RefSeq" id="WP_109014876.1">
    <property type="nucleotide sequence ID" value="NZ_BDOQ01000003.1"/>
</dbReference>
<sequence>MVTKSAQKELEGPEIKAILEQGIAIPSQPKVLMELDELASQPNVSVKAVAKVIAKDPALLASVFKVVNSPAMGLSKRIDSAETAVTLLGLKQITNLLKSIAIRQALGGKSLAYEKFWERSGDIAKLAAIIAKKQVSVCNIFPDQAYMAGLFHDCGVPVLMQRFPNYCKALDSQNLEHWPELDAEDRLFNTDHCVVGYLVGKHWRLPDFILRSVRFHHEIWSVAHPAITMVAMLQMATHLYNLMMKLPQEIVWEDNWRNVIEELGIPEDGLLEFEEDALETFTLGG</sequence>
<comment type="caution">
    <text evidence="2">The sequence shown here is derived from an EMBL/GenBank/DDBJ whole genome shotgun (WGS) entry which is preliminary data.</text>
</comment>
<dbReference type="SUPFAM" id="SSF109604">
    <property type="entry name" value="HD-domain/PDEase-like"/>
    <property type="match status" value="1"/>
</dbReference>